<dbReference type="PANTHER" id="PTHR12526:SF637">
    <property type="entry name" value="GLYCOSYLTRANSFERASE EPSF-RELATED"/>
    <property type="match status" value="1"/>
</dbReference>
<reference evidence="3" key="1">
    <citation type="submission" date="2016-10" db="EMBL/GenBank/DDBJ databases">
        <authorList>
            <person name="Varghese N."/>
        </authorList>
    </citation>
    <scope>NUCLEOTIDE SEQUENCE [LARGE SCALE GENOMIC DNA]</scope>
    <source>
        <strain evidence="3">HL 19</strain>
    </source>
</reference>
<dbReference type="STRING" id="381306.AN478_10535"/>
<keyword evidence="2" id="KW-0808">Transferase</keyword>
<dbReference type="CDD" id="cd03801">
    <property type="entry name" value="GT4_PimA-like"/>
    <property type="match status" value="1"/>
</dbReference>
<dbReference type="GO" id="GO:0016757">
    <property type="term" value="F:glycosyltransferase activity"/>
    <property type="evidence" value="ECO:0007669"/>
    <property type="project" value="UniProtKB-ARBA"/>
</dbReference>
<dbReference type="PANTHER" id="PTHR12526">
    <property type="entry name" value="GLYCOSYLTRANSFERASE"/>
    <property type="match status" value="1"/>
</dbReference>
<feature type="domain" description="Glycosyltransferase subfamily 4-like N-terminal" evidence="1">
    <location>
        <begin position="24"/>
        <end position="192"/>
    </location>
</feature>
<dbReference type="Gene3D" id="3.40.50.2000">
    <property type="entry name" value="Glycogen Phosphorylase B"/>
    <property type="match status" value="2"/>
</dbReference>
<accession>A0A0P9C8R4</accession>
<proteinExistence type="predicted"/>
<protein>
    <submittedName>
        <fullName evidence="2">Glycosyltransferase involved in cell wall bisynthesis</fullName>
    </submittedName>
</protein>
<sequence length="416" mass="45638">MKILFVTWDGPQVSYLEGLFLPIFRRLADEGFVFHVLQFTWGNKQKISRARTACESSSIPYRSVRVWRRPVSAGSLLTALYGPRAIRRTIREWGIDVVMPRSTLPALSTLLALRGRSLPMVFDADGLPIDERVDFDGRSPSGLVYRFLRDIEAQASRRADVVLTRSSRGGQILHARAGAGTAPERFYVVGNGRDGDPFNPQEESYRESVRENLGLPRNAPLLAYAGSMGEQYCVPEMLGLFERVLSRRPDARLLLLTGSPEAVPPALSSFPHLKEAVTTLSLPPDQVPGYLAAADLGLALRSPKFSMQAVAPIKVGEYLLCGLPVVATSGIGDTDTLSGDVRYLLEDMSSRELDEAADWFVDMVLPHREVFRDRCRHAGEASFSLEASVASYLAAFTSLPGGEDLAGVAERPVLDG</sequence>
<dbReference type="Pfam" id="PF13579">
    <property type="entry name" value="Glyco_trans_4_4"/>
    <property type="match status" value="1"/>
</dbReference>
<dbReference type="OrthoDB" id="9787293at2"/>
<dbReference type="Proteomes" id="UP000183104">
    <property type="component" value="Unassembled WGS sequence"/>
</dbReference>
<gene>
    <name evidence="2" type="ORF">SAMN05661077_0930</name>
</gene>
<dbReference type="RefSeq" id="WP_054966566.1">
    <property type="nucleotide sequence ID" value="NZ_FMUN01000002.1"/>
</dbReference>
<evidence type="ECO:0000259" key="1">
    <source>
        <dbReference type="Pfam" id="PF13579"/>
    </source>
</evidence>
<dbReference type="AlphaFoldDB" id="A0A0P9C8R4"/>
<evidence type="ECO:0000313" key="3">
    <source>
        <dbReference type="Proteomes" id="UP000183104"/>
    </source>
</evidence>
<organism evidence="2 3">
    <name type="scientific">Thiohalorhabdus denitrificans</name>
    <dbReference type="NCBI Taxonomy" id="381306"/>
    <lineage>
        <taxon>Bacteria</taxon>
        <taxon>Pseudomonadati</taxon>
        <taxon>Pseudomonadota</taxon>
        <taxon>Gammaproteobacteria</taxon>
        <taxon>Thiohalorhabdales</taxon>
        <taxon>Thiohalorhabdaceae</taxon>
        <taxon>Thiohalorhabdus</taxon>
    </lineage>
</organism>
<dbReference type="SUPFAM" id="SSF53756">
    <property type="entry name" value="UDP-Glycosyltransferase/glycogen phosphorylase"/>
    <property type="match status" value="1"/>
</dbReference>
<keyword evidence="3" id="KW-1185">Reference proteome</keyword>
<name>A0A0P9C8R4_9GAMM</name>
<dbReference type="InterPro" id="IPR028098">
    <property type="entry name" value="Glyco_trans_4-like_N"/>
</dbReference>
<evidence type="ECO:0000313" key="2">
    <source>
        <dbReference type="EMBL" id="SCX98285.1"/>
    </source>
</evidence>
<dbReference type="EMBL" id="FMUN01000002">
    <property type="protein sequence ID" value="SCX98285.1"/>
    <property type="molecule type" value="Genomic_DNA"/>
</dbReference>